<keyword evidence="10" id="KW-0746">Sphingolipid metabolism</keyword>
<evidence type="ECO:0000313" key="20">
    <source>
        <dbReference type="EMBL" id="CAF0864188.1"/>
    </source>
</evidence>
<keyword evidence="6" id="KW-0677">Repeat</keyword>
<dbReference type="InterPro" id="IPR016135">
    <property type="entry name" value="UBQ-conjugating_enzyme/RWD"/>
</dbReference>
<keyword evidence="9" id="KW-0862">Zinc</keyword>
<dbReference type="GO" id="GO:0005789">
    <property type="term" value="C:endoplasmic reticulum membrane"/>
    <property type="evidence" value="ECO:0007669"/>
    <property type="project" value="TreeGrafter"/>
</dbReference>
<dbReference type="PROSITE" id="PS51873">
    <property type="entry name" value="TRIAD"/>
    <property type="match status" value="1"/>
</dbReference>
<feature type="transmembrane region" description="Helical" evidence="16">
    <location>
        <begin position="359"/>
        <end position="383"/>
    </location>
</feature>
<dbReference type="GO" id="GO:0000139">
    <property type="term" value="C:Golgi membrane"/>
    <property type="evidence" value="ECO:0007669"/>
    <property type="project" value="TreeGrafter"/>
</dbReference>
<dbReference type="SUPFAM" id="SSF57850">
    <property type="entry name" value="RING/U-box"/>
    <property type="match status" value="2"/>
</dbReference>
<evidence type="ECO:0000256" key="7">
    <source>
        <dbReference type="ARBA" id="ARBA00022771"/>
    </source>
</evidence>
<evidence type="ECO:0000256" key="9">
    <source>
        <dbReference type="ARBA" id="ARBA00022833"/>
    </source>
</evidence>
<dbReference type="GO" id="GO:0005886">
    <property type="term" value="C:plasma membrane"/>
    <property type="evidence" value="ECO:0007669"/>
    <property type="project" value="TreeGrafter"/>
</dbReference>
<dbReference type="Gene3D" id="3.10.110.10">
    <property type="entry name" value="Ubiquitin Conjugating Enzyme"/>
    <property type="match status" value="1"/>
</dbReference>
<dbReference type="GO" id="GO:0046513">
    <property type="term" value="P:ceramide biosynthetic process"/>
    <property type="evidence" value="ECO:0007669"/>
    <property type="project" value="TreeGrafter"/>
</dbReference>
<comment type="subcellular location">
    <subcellularLocation>
        <location evidence="1">Membrane</location>
        <topology evidence="1">Multi-pass membrane protein</topology>
    </subcellularLocation>
</comment>
<evidence type="ECO:0000256" key="13">
    <source>
        <dbReference type="ARBA" id="ARBA00023136"/>
    </source>
</evidence>
<evidence type="ECO:0000256" key="12">
    <source>
        <dbReference type="ARBA" id="ARBA00023098"/>
    </source>
</evidence>
<dbReference type="InterPro" id="IPR025749">
    <property type="entry name" value="Sphingomyelin_synth-like_dom"/>
</dbReference>
<dbReference type="EMBL" id="CAJNOT010000146">
    <property type="protein sequence ID" value="CAF0864188.1"/>
    <property type="molecule type" value="Genomic_DNA"/>
</dbReference>
<feature type="transmembrane region" description="Helical" evidence="16">
    <location>
        <begin position="395"/>
        <end position="414"/>
    </location>
</feature>
<reference evidence="20" key="1">
    <citation type="submission" date="2021-02" db="EMBL/GenBank/DDBJ databases">
        <authorList>
            <person name="Nowell W R."/>
        </authorList>
    </citation>
    <scope>NUCLEOTIDE SEQUENCE</scope>
</reference>
<dbReference type="SMART" id="SM00184">
    <property type="entry name" value="RING"/>
    <property type="match status" value="2"/>
</dbReference>
<feature type="region of interest" description="Disordered" evidence="15">
    <location>
        <begin position="597"/>
        <end position="620"/>
    </location>
</feature>
<feature type="transmembrane region" description="Helical" evidence="16">
    <location>
        <begin position="434"/>
        <end position="467"/>
    </location>
</feature>
<feature type="domain" description="RING-type" evidence="19">
    <location>
        <begin position="169"/>
        <end position="369"/>
    </location>
</feature>
<proteinExistence type="inferred from homology"/>
<evidence type="ECO:0000256" key="6">
    <source>
        <dbReference type="ARBA" id="ARBA00022737"/>
    </source>
</evidence>
<keyword evidence="8" id="KW-0833">Ubl conjugation pathway</keyword>
<comment type="caution">
    <text evidence="20">The sequence shown here is derived from an EMBL/GenBank/DDBJ whole genome shotgun (WGS) entry which is preliminary data.</text>
</comment>
<keyword evidence="3" id="KW-0808">Transferase</keyword>
<evidence type="ECO:0000256" key="11">
    <source>
        <dbReference type="ARBA" id="ARBA00022989"/>
    </source>
</evidence>
<dbReference type="InterPro" id="IPR045221">
    <property type="entry name" value="Sphingomyelin_synth-like"/>
</dbReference>
<dbReference type="FunFam" id="3.30.40.10:FF:000137">
    <property type="entry name" value="RanBP-type and C3HC4-type zinc finger-containing protein 1"/>
    <property type="match status" value="1"/>
</dbReference>
<dbReference type="InterPro" id="IPR002867">
    <property type="entry name" value="IBR_dom"/>
</dbReference>
<evidence type="ECO:0000256" key="16">
    <source>
        <dbReference type="SAM" id="Phobius"/>
    </source>
</evidence>
<evidence type="ECO:0000256" key="4">
    <source>
        <dbReference type="ARBA" id="ARBA00022692"/>
    </source>
</evidence>
<feature type="transmembrane region" description="Helical" evidence="16">
    <location>
        <begin position="536"/>
        <end position="557"/>
    </location>
</feature>
<name>A0A813X3Y1_9BILA</name>
<evidence type="ECO:0000259" key="18">
    <source>
        <dbReference type="PROSITE" id="PS50908"/>
    </source>
</evidence>
<dbReference type="PROSITE" id="PS00518">
    <property type="entry name" value="ZF_RING_1"/>
    <property type="match status" value="1"/>
</dbReference>
<evidence type="ECO:0000256" key="5">
    <source>
        <dbReference type="ARBA" id="ARBA00022723"/>
    </source>
</evidence>
<dbReference type="GO" id="GO:0008270">
    <property type="term" value="F:zinc ion binding"/>
    <property type="evidence" value="ECO:0007669"/>
    <property type="project" value="UniProtKB-KW"/>
</dbReference>
<keyword evidence="4 16" id="KW-0812">Transmembrane</keyword>
<dbReference type="PANTHER" id="PTHR21290">
    <property type="entry name" value="SPHINGOMYELIN SYNTHETASE"/>
    <property type="match status" value="1"/>
</dbReference>
<dbReference type="SMART" id="SM00591">
    <property type="entry name" value="RWD"/>
    <property type="match status" value="1"/>
</dbReference>
<dbReference type="Gene3D" id="3.30.40.10">
    <property type="entry name" value="Zinc/RING finger domain, C3HC4 (zinc finger)"/>
    <property type="match status" value="1"/>
</dbReference>
<evidence type="ECO:0000259" key="19">
    <source>
        <dbReference type="PROSITE" id="PS51873"/>
    </source>
</evidence>
<feature type="domain" description="RING-type" evidence="17">
    <location>
        <begin position="173"/>
        <end position="220"/>
    </location>
</feature>
<accession>A0A813X3Y1</accession>
<protein>
    <submittedName>
        <fullName evidence="20">Uncharacterized protein</fullName>
    </submittedName>
</protein>
<keyword evidence="7 14" id="KW-0863">Zinc-finger</keyword>
<dbReference type="InterPro" id="IPR044066">
    <property type="entry name" value="TRIAD_supradom"/>
</dbReference>
<comment type="similarity">
    <text evidence="2">Belongs to the sphingomyelin synthase family.</text>
</comment>
<evidence type="ECO:0000256" key="14">
    <source>
        <dbReference type="PROSITE-ProRule" id="PRU00175"/>
    </source>
</evidence>
<dbReference type="Proteomes" id="UP000663864">
    <property type="component" value="Unassembled WGS sequence"/>
</dbReference>
<dbReference type="CDD" id="cd23821">
    <property type="entry name" value="RWD_IMPACT"/>
    <property type="match status" value="1"/>
</dbReference>
<evidence type="ECO:0000256" key="2">
    <source>
        <dbReference type="ARBA" id="ARBA00005441"/>
    </source>
</evidence>
<organism evidence="20 21">
    <name type="scientific">Rotaria sordida</name>
    <dbReference type="NCBI Taxonomy" id="392033"/>
    <lineage>
        <taxon>Eukaryota</taxon>
        <taxon>Metazoa</taxon>
        <taxon>Spiralia</taxon>
        <taxon>Gnathifera</taxon>
        <taxon>Rotifera</taxon>
        <taxon>Eurotatoria</taxon>
        <taxon>Bdelloidea</taxon>
        <taxon>Philodinida</taxon>
        <taxon>Philodinidae</taxon>
        <taxon>Rotaria</taxon>
    </lineage>
</organism>
<keyword evidence="11 16" id="KW-1133">Transmembrane helix</keyword>
<dbReference type="PANTHER" id="PTHR21290:SF25">
    <property type="entry name" value="SPHINGOMYELIN SYNTHASE-RELATED PROTEIN 1"/>
    <property type="match status" value="1"/>
</dbReference>
<dbReference type="Pfam" id="PF01485">
    <property type="entry name" value="IBR"/>
    <property type="match status" value="1"/>
</dbReference>
<evidence type="ECO:0000259" key="17">
    <source>
        <dbReference type="PROSITE" id="PS50089"/>
    </source>
</evidence>
<dbReference type="CDD" id="cd20341">
    <property type="entry name" value="BRcat_RBR_RNF14"/>
    <property type="match status" value="1"/>
</dbReference>
<dbReference type="Gene3D" id="2.20.25.20">
    <property type="match status" value="1"/>
</dbReference>
<evidence type="ECO:0000256" key="8">
    <source>
        <dbReference type="ARBA" id="ARBA00022786"/>
    </source>
</evidence>
<keyword evidence="5" id="KW-0479">Metal-binding</keyword>
<evidence type="ECO:0000256" key="15">
    <source>
        <dbReference type="SAM" id="MobiDB-lite"/>
    </source>
</evidence>
<dbReference type="GO" id="GO:0033188">
    <property type="term" value="F:sphingomyelin synthase activity"/>
    <property type="evidence" value="ECO:0007669"/>
    <property type="project" value="TreeGrafter"/>
</dbReference>
<dbReference type="AlphaFoldDB" id="A0A813X3Y1"/>
<evidence type="ECO:0000256" key="1">
    <source>
        <dbReference type="ARBA" id="ARBA00004141"/>
    </source>
</evidence>
<gene>
    <name evidence="20" type="ORF">ZHD862_LOCUS5541</name>
</gene>
<evidence type="ECO:0000313" key="21">
    <source>
        <dbReference type="Proteomes" id="UP000663864"/>
    </source>
</evidence>
<dbReference type="PROSITE" id="PS50089">
    <property type="entry name" value="ZF_RING_2"/>
    <property type="match status" value="1"/>
</dbReference>
<dbReference type="SMART" id="SM00647">
    <property type="entry name" value="IBR"/>
    <property type="match status" value="1"/>
</dbReference>
<keyword evidence="12" id="KW-0443">Lipid metabolism</keyword>
<dbReference type="Pfam" id="PF14360">
    <property type="entry name" value="PAP2_C"/>
    <property type="match status" value="2"/>
</dbReference>
<sequence>MTNIEKQEDEILVLQSIFDKKFRLLDDNQYEILIEFDLSTSFRIRLNDKISFIKYLPTLTLIIHYHEEYPSHYPPSFIVSCFYFSKYDLEKLCQKLDNYLFKNNEVCIYDWIELIKQEINNELILNDKFQEYTNDPRALNGYSFEKAENIFQYLINYNYERENEYFQKQFQTCFICTDIIPGINCIRLYRCGHFYCRSCLNNYIQLNLENGLFGEKLHCPQYQCKQSLLPTEIKQILENNELYERYERLTLQHGLELMNDILWCPRCQSPVLINNENDNLAMCYQCHYTFCKKCKEIYHSQTMCPKDYLIEQLKLQKEKKYQRIQIQREEEALAQLLADRNSPYWIPTLPDIGHRLLPYWTYFSINNYYLLAAFVLVLIRYIFQRDIRLIVFRRWIFIQAVMFIMRSISIYVTSLSVPLPGCNTTAVGSPPVEAFYIMFFIHATCGDVLFSGHTVTLTLCALAWTTYSKGEEHYPIRWLWNRFKSKTQEIIPGRSGWLYPQLDLTGDPLSFYLTTYLVWIFTIIGYLFIIATRFHYTVDVFLGFLLSHLTWQTYHYYIKTLAERRNIIITRFFLWFEGYGRPPANTSVSLLTGPTSINPEQPGHIETHNDVVNPSDDSYT</sequence>
<evidence type="ECO:0000256" key="3">
    <source>
        <dbReference type="ARBA" id="ARBA00022679"/>
    </source>
</evidence>
<dbReference type="Pfam" id="PF05773">
    <property type="entry name" value="RWD"/>
    <property type="match status" value="1"/>
</dbReference>
<dbReference type="SUPFAM" id="SSF54495">
    <property type="entry name" value="UBC-like"/>
    <property type="match status" value="1"/>
</dbReference>
<dbReference type="InterPro" id="IPR013083">
    <property type="entry name" value="Znf_RING/FYVE/PHD"/>
</dbReference>
<feature type="transmembrane region" description="Helical" evidence="16">
    <location>
        <begin position="509"/>
        <end position="530"/>
    </location>
</feature>
<dbReference type="GO" id="GO:0047493">
    <property type="term" value="F:ceramide cholinephosphotransferase activity"/>
    <property type="evidence" value="ECO:0007669"/>
    <property type="project" value="TreeGrafter"/>
</dbReference>
<feature type="domain" description="RWD" evidence="18">
    <location>
        <begin position="9"/>
        <end position="122"/>
    </location>
</feature>
<feature type="compositionally biased region" description="Polar residues" evidence="15">
    <location>
        <begin position="610"/>
        <end position="620"/>
    </location>
</feature>
<keyword evidence="13 16" id="KW-0472">Membrane</keyword>
<dbReference type="InterPro" id="IPR001841">
    <property type="entry name" value="Znf_RING"/>
</dbReference>
<dbReference type="InterPro" id="IPR017907">
    <property type="entry name" value="Znf_RING_CS"/>
</dbReference>
<evidence type="ECO:0000256" key="10">
    <source>
        <dbReference type="ARBA" id="ARBA00022919"/>
    </source>
</evidence>
<dbReference type="InterPro" id="IPR006575">
    <property type="entry name" value="RWD_dom"/>
</dbReference>
<dbReference type="PROSITE" id="PS50908">
    <property type="entry name" value="RWD"/>
    <property type="match status" value="1"/>
</dbReference>